<accession>A0A4Q7VQU9</accession>
<evidence type="ECO:0000313" key="2">
    <source>
        <dbReference type="Proteomes" id="UP000293398"/>
    </source>
</evidence>
<dbReference type="Proteomes" id="UP000293398">
    <property type="component" value="Unassembled WGS sequence"/>
</dbReference>
<dbReference type="EMBL" id="SHKO01000001">
    <property type="protein sequence ID" value="RZT98840.1"/>
    <property type="molecule type" value="Genomic_DNA"/>
</dbReference>
<protein>
    <submittedName>
        <fullName evidence="1">Uncharacterized protein</fullName>
    </submittedName>
</protein>
<reference evidence="1 2" key="1">
    <citation type="submission" date="2019-02" db="EMBL/GenBank/DDBJ databases">
        <title>Genomic Encyclopedia of Type Strains, Phase IV (KMG-IV): sequencing the most valuable type-strain genomes for metagenomic binning, comparative biology and taxonomic classification.</title>
        <authorList>
            <person name="Goeker M."/>
        </authorList>
    </citation>
    <scope>NUCLEOTIDE SEQUENCE [LARGE SCALE GENOMIC DNA]</scope>
    <source>
        <strain evidence="1 2">DSM 23814</strain>
    </source>
</reference>
<dbReference type="RefSeq" id="WP_128393868.1">
    <property type="nucleotide sequence ID" value="NZ_SHKO01000001.1"/>
</dbReference>
<gene>
    <name evidence="1" type="ORF">EV681_0619</name>
</gene>
<sequence length="166" mass="18682">MAFYKSTFTNAYEQNLTTELEAAENITVDQHTVMNYKNGLTVDAGGQIYYRNGDTITFECDQKKLDYTFSTNVTGIQLGASFVNLQMNGLNVAAAATHKTEMAGIYMLMGAFFFNPSPYKFTHSQAEENSHVFTPILHVLSWEKHVKIKKINKKTVSFNGLTINGW</sequence>
<proteinExistence type="predicted"/>
<comment type="caution">
    <text evidence="1">The sequence shown here is derived from an EMBL/GenBank/DDBJ whole genome shotgun (WGS) entry which is preliminary data.</text>
</comment>
<organism evidence="1 2">
    <name type="scientific">Advenella incenata</name>
    <dbReference type="NCBI Taxonomy" id="267800"/>
    <lineage>
        <taxon>Bacteria</taxon>
        <taxon>Pseudomonadati</taxon>
        <taxon>Pseudomonadota</taxon>
        <taxon>Betaproteobacteria</taxon>
        <taxon>Burkholderiales</taxon>
        <taxon>Alcaligenaceae</taxon>
    </lineage>
</organism>
<evidence type="ECO:0000313" key="1">
    <source>
        <dbReference type="EMBL" id="RZT98840.1"/>
    </source>
</evidence>
<name>A0A4Q7VQU9_9BURK</name>
<dbReference type="AlphaFoldDB" id="A0A4Q7VQU9"/>
<dbReference type="OrthoDB" id="8683023at2"/>
<keyword evidence="2" id="KW-1185">Reference proteome</keyword>